<dbReference type="CDD" id="cd07067">
    <property type="entry name" value="HP_PGM_like"/>
    <property type="match status" value="1"/>
</dbReference>
<dbReference type="SUPFAM" id="SSF53254">
    <property type="entry name" value="Phosphoglycerate mutase-like"/>
    <property type="match status" value="1"/>
</dbReference>
<name>A0ABP0IFE6_9DINO</name>
<evidence type="ECO:0000313" key="2">
    <source>
        <dbReference type="EMBL" id="CAK9001320.1"/>
    </source>
</evidence>
<protein>
    <submittedName>
        <fullName evidence="2">Probable phosphoglycerate mutase GpmB (PGAM) (Phosphoglyceromutase)</fullName>
    </submittedName>
</protein>
<dbReference type="InterPro" id="IPR013078">
    <property type="entry name" value="His_Pase_superF_clade-1"/>
</dbReference>
<dbReference type="EMBL" id="CAXAMM010003801">
    <property type="protein sequence ID" value="CAK9001320.1"/>
    <property type="molecule type" value="Genomic_DNA"/>
</dbReference>
<proteinExistence type="predicted"/>
<dbReference type="PROSITE" id="PS00175">
    <property type="entry name" value="PG_MUTASE"/>
    <property type="match status" value="1"/>
</dbReference>
<gene>
    <name evidence="2" type="ORF">SCF082_LOCUS6875</name>
</gene>
<dbReference type="Pfam" id="PF00300">
    <property type="entry name" value="His_Phos_1"/>
    <property type="match status" value="1"/>
</dbReference>
<dbReference type="InterPro" id="IPR051695">
    <property type="entry name" value="Phosphoglycerate_Mutase"/>
</dbReference>
<sequence length="221" mass="25178">MTRVLLVRHGETDGNRTKTLQLPTIPLNETGHRQARKAAERIGKSFKVHRILCSDLVSRRDLARRPIGEATGKEVELSPLLQERSFGDLRGKTYAELESSQITLFHPDYHPPNGESWDMFKRRGDEAWQLILSTAQDTPQDHVLVVVTHGLVLHHVLSKYVQVPEEYRQHKLLPFRNTSLTWVDVAQGSVPFPLVQGMFNDDSHLDDSDRDPNFAMINAKS</sequence>
<keyword evidence="1" id="KW-0378">Hydrolase</keyword>
<evidence type="ECO:0000313" key="3">
    <source>
        <dbReference type="Proteomes" id="UP001642464"/>
    </source>
</evidence>
<dbReference type="PANTHER" id="PTHR46517:SF1">
    <property type="entry name" value="FRUCTOSE-2,6-BISPHOSPHATASE TIGAR"/>
    <property type="match status" value="1"/>
</dbReference>
<dbReference type="InterPro" id="IPR029033">
    <property type="entry name" value="His_PPase_superfam"/>
</dbReference>
<dbReference type="PANTHER" id="PTHR46517">
    <property type="entry name" value="FRUCTOSE-2,6-BISPHOSPHATASE TIGAR"/>
    <property type="match status" value="1"/>
</dbReference>
<keyword evidence="3" id="KW-1185">Reference proteome</keyword>
<dbReference type="SMART" id="SM00855">
    <property type="entry name" value="PGAM"/>
    <property type="match status" value="1"/>
</dbReference>
<accession>A0ABP0IFE6</accession>
<reference evidence="2 3" key="1">
    <citation type="submission" date="2024-02" db="EMBL/GenBank/DDBJ databases">
        <authorList>
            <person name="Chen Y."/>
            <person name="Shah S."/>
            <person name="Dougan E. K."/>
            <person name="Thang M."/>
            <person name="Chan C."/>
        </authorList>
    </citation>
    <scope>NUCLEOTIDE SEQUENCE [LARGE SCALE GENOMIC DNA]</scope>
</reference>
<dbReference type="Proteomes" id="UP001642464">
    <property type="component" value="Unassembled WGS sequence"/>
</dbReference>
<dbReference type="Gene3D" id="3.40.50.1240">
    <property type="entry name" value="Phosphoglycerate mutase-like"/>
    <property type="match status" value="1"/>
</dbReference>
<dbReference type="InterPro" id="IPR001345">
    <property type="entry name" value="PG/BPGM_mutase_AS"/>
</dbReference>
<evidence type="ECO:0000256" key="1">
    <source>
        <dbReference type="ARBA" id="ARBA00022801"/>
    </source>
</evidence>
<comment type="caution">
    <text evidence="2">The sequence shown here is derived from an EMBL/GenBank/DDBJ whole genome shotgun (WGS) entry which is preliminary data.</text>
</comment>
<organism evidence="2 3">
    <name type="scientific">Durusdinium trenchii</name>
    <dbReference type="NCBI Taxonomy" id="1381693"/>
    <lineage>
        <taxon>Eukaryota</taxon>
        <taxon>Sar</taxon>
        <taxon>Alveolata</taxon>
        <taxon>Dinophyceae</taxon>
        <taxon>Suessiales</taxon>
        <taxon>Symbiodiniaceae</taxon>
        <taxon>Durusdinium</taxon>
    </lineage>
</organism>